<evidence type="ECO:0000313" key="2">
    <source>
        <dbReference type="Proteomes" id="UP001500433"/>
    </source>
</evidence>
<protein>
    <submittedName>
        <fullName evidence="1">Uncharacterized protein</fullName>
    </submittedName>
</protein>
<reference evidence="2" key="1">
    <citation type="journal article" date="2019" name="Int. J. Syst. Evol. Microbiol.">
        <title>The Global Catalogue of Microorganisms (GCM) 10K type strain sequencing project: providing services to taxonomists for standard genome sequencing and annotation.</title>
        <authorList>
            <consortium name="The Broad Institute Genomics Platform"/>
            <consortium name="The Broad Institute Genome Sequencing Center for Infectious Disease"/>
            <person name="Wu L."/>
            <person name="Ma J."/>
        </authorList>
    </citation>
    <scope>NUCLEOTIDE SEQUENCE [LARGE SCALE GENOMIC DNA]</scope>
    <source>
        <strain evidence="2">JCM 18274</strain>
    </source>
</reference>
<evidence type="ECO:0000313" key="1">
    <source>
        <dbReference type="EMBL" id="GAA4895688.1"/>
    </source>
</evidence>
<dbReference type="EMBL" id="BAABJH010000002">
    <property type="protein sequence ID" value="GAA4895688.1"/>
    <property type="molecule type" value="Genomic_DNA"/>
</dbReference>
<comment type="caution">
    <text evidence="1">The sequence shown here is derived from an EMBL/GenBank/DDBJ whole genome shotgun (WGS) entry which is preliminary data.</text>
</comment>
<dbReference type="Proteomes" id="UP001500433">
    <property type="component" value="Unassembled WGS sequence"/>
</dbReference>
<name>A0ABP9F824_9FLAO</name>
<proteinExistence type="predicted"/>
<organism evidence="1 2">
    <name type="scientific">Flaviramulus aquimarinus</name>
    <dbReference type="NCBI Taxonomy" id="1170456"/>
    <lineage>
        <taxon>Bacteria</taxon>
        <taxon>Pseudomonadati</taxon>
        <taxon>Bacteroidota</taxon>
        <taxon>Flavobacteriia</taxon>
        <taxon>Flavobacteriales</taxon>
        <taxon>Flavobacteriaceae</taxon>
        <taxon>Flaviramulus</taxon>
    </lineage>
</organism>
<gene>
    <name evidence="1" type="ORF">GCM10023311_20550</name>
</gene>
<accession>A0ABP9F824</accession>
<keyword evidence="2" id="KW-1185">Reference proteome</keyword>
<sequence>MACKTDVNNKAVHNTAVFRNNSFVLFIVFDFKKLINSYLKKIFVEIIKG</sequence>